<dbReference type="EMBL" id="BRXZ01001962">
    <property type="protein sequence ID" value="GMH50923.1"/>
    <property type="molecule type" value="Genomic_DNA"/>
</dbReference>
<evidence type="ECO:0000313" key="4">
    <source>
        <dbReference type="Proteomes" id="UP001165082"/>
    </source>
</evidence>
<name>A0A9W7DU91_9STRA</name>
<evidence type="ECO:0000313" key="3">
    <source>
        <dbReference type="EMBL" id="GMH50923.1"/>
    </source>
</evidence>
<evidence type="ECO:0000259" key="2">
    <source>
        <dbReference type="PROSITE" id="PS51087"/>
    </source>
</evidence>
<dbReference type="Pfam" id="PF04379">
    <property type="entry name" value="DUF525"/>
    <property type="match status" value="1"/>
</dbReference>
<keyword evidence="1" id="KW-0812">Transmembrane</keyword>
<accession>A0A9W7DU91</accession>
<dbReference type="Gene3D" id="2.60.40.1470">
    <property type="entry name" value="ApaG domain"/>
    <property type="match status" value="1"/>
</dbReference>
<comment type="caution">
    <text evidence="3">The sequence shown here is derived from an EMBL/GenBank/DDBJ whole genome shotgun (WGS) entry which is preliminary data.</text>
</comment>
<evidence type="ECO:0000256" key="1">
    <source>
        <dbReference type="SAM" id="Phobius"/>
    </source>
</evidence>
<proteinExistence type="predicted"/>
<feature type="domain" description="ApaG" evidence="2">
    <location>
        <begin position="391"/>
        <end position="534"/>
    </location>
</feature>
<keyword evidence="1" id="KW-1133">Transmembrane helix</keyword>
<dbReference type="PROSITE" id="PS51087">
    <property type="entry name" value="APAG"/>
    <property type="match status" value="1"/>
</dbReference>
<organism evidence="3 4">
    <name type="scientific">Triparma retinervis</name>
    <dbReference type="NCBI Taxonomy" id="2557542"/>
    <lineage>
        <taxon>Eukaryota</taxon>
        <taxon>Sar</taxon>
        <taxon>Stramenopiles</taxon>
        <taxon>Ochrophyta</taxon>
        <taxon>Bolidophyceae</taxon>
        <taxon>Parmales</taxon>
        <taxon>Triparmaceae</taxon>
        <taxon>Triparma</taxon>
    </lineage>
</organism>
<keyword evidence="1" id="KW-0472">Membrane</keyword>
<protein>
    <recommendedName>
        <fullName evidence="2">ApaG domain-containing protein</fullName>
    </recommendedName>
</protein>
<keyword evidence="4" id="KW-1185">Reference proteome</keyword>
<dbReference type="InterPro" id="IPR007474">
    <property type="entry name" value="ApaG_domain"/>
</dbReference>
<dbReference type="OrthoDB" id="2156010at2759"/>
<feature type="transmembrane region" description="Helical" evidence="1">
    <location>
        <begin position="240"/>
        <end position="260"/>
    </location>
</feature>
<feature type="non-terminal residue" evidence="3">
    <location>
        <position position="1"/>
    </location>
</feature>
<dbReference type="AlphaFoldDB" id="A0A9W7DU91"/>
<dbReference type="Proteomes" id="UP001165082">
    <property type="component" value="Unassembled WGS sequence"/>
</dbReference>
<dbReference type="InterPro" id="IPR036767">
    <property type="entry name" value="ApaG_sf"/>
</dbReference>
<gene>
    <name evidence="3" type="ORF">TrRE_jg1871</name>
</gene>
<sequence>GSEAIRDLFSLRLLNKRVKRDFDDTVPSSLIPYVLNVLTANPDHLKMDQPGAASRAMAVLKESYAMSESADIDINYSLSHALFSKYKIIKTHLLTVPALKPLRDTYLLQGGTEDDVPTRGKWALDEDVKDPDFSTAVSADVDVFQRILWLDQDDDNFIPYPTGEVHEDGTYFHPSCELISEYDNLASVMSSSLSARDLRVLRENLRDFLAFRAFFALKGDFTTPDKQATRRLLQSNRFSAFFGNFAFYNVIGIFHLYPYLRIYRSGPTYFAVITQTHKPHVNASLHEATRLVLTLLSPSGSPFSSGKVYRINGLSRTPESLNWGGLQERGWMGAGVEEAPSLFEFVSGYLEGVSGGRVGVTDYEMFKLFRERGHQGRYERGADLFKIRTTPRESKGINVEVNYIQYDFHETANSQVGYAYSFKIWAEGIDCDVRLVSRHWKFTTSDGRTQSVNGEGVIGKFPTLHPDGSWSEEGRHYPRDKNGPFTYQSCTGNLDTVKMNGYLKFVVVGKGDKAGTVIDAHMPELNFKGGGMRTHESFPCRVVDAKRLWSN</sequence>
<dbReference type="SUPFAM" id="SSF110069">
    <property type="entry name" value="ApaG-like"/>
    <property type="match status" value="1"/>
</dbReference>
<reference evidence="3" key="1">
    <citation type="submission" date="2022-07" db="EMBL/GenBank/DDBJ databases">
        <title>Genome analysis of Parmales, a sister group of diatoms, reveals the evolutionary specialization of diatoms from phago-mixotrophs to photoautotrophs.</title>
        <authorList>
            <person name="Ban H."/>
            <person name="Sato S."/>
            <person name="Yoshikawa S."/>
            <person name="Kazumasa Y."/>
            <person name="Nakamura Y."/>
            <person name="Ichinomiya M."/>
            <person name="Saitoh K."/>
            <person name="Sato N."/>
            <person name="Blanc-Mathieu R."/>
            <person name="Endo H."/>
            <person name="Kuwata A."/>
            <person name="Ogata H."/>
        </authorList>
    </citation>
    <scope>NUCLEOTIDE SEQUENCE</scope>
</reference>